<evidence type="ECO:0000256" key="2">
    <source>
        <dbReference type="ARBA" id="ARBA00004418"/>
    </source>
</evidence>
<keyword evidence="9" id="KW-0326">Glycosidase</keyword>
<feature type="region of interest" description="Disordered" evidence="12">
    <location>
        <begin position="137"/>
        <end position="170"/>
    </location>
</feature>
<name>A0A167GFF0_9GAMM</name>
<dbReference type="InterPro" id="IPR013377">
    <property type="entry name" value="FlgJ"/>
</dbReference>
<dbReference type="GO" id="GO:0016798">
    <property type="term" value="F:hydrolase activity, acting on glycosyl bonds"/>
    <property type="evidence" value="ECO:0007669"/>
    <property type="project" value="UniProtKB-KW"/>
</dbReference>
<dbReference type="NCBIfam" id="TIGR02541">
    <property type="entry name" value="flagell_FlgJ"/>
    <property type="match status" value="1"/>
</dbReference>
<dbReference type="OrthoDB" id="289937at2"/>
<dbReference type="Gene3D" id="1.10.530.10">
    <property type="match status" value="1"/>
</dbReference>
<dbReference type="GO" id="GO:0044780">
    <property type="term" value="P:bacterial-type flagellum assembly"/>
    <property type="evidence" value="ECO:0007669"/>
    <property type="project" value="InterPro"/>
</dbReference>
<dbReference type="Pfam" id="PF10135">
    <property type="entry name" value="Rod-binding"/>
    <property type="match status" value="1"/>
</dbReference>
<dbReference type="PANTHER" id="PTHR33308:SF9">
    <property type="entry name" value="PEPTIDOGLYCAN HYDROLASE FLGJ"/>
    <property type="match status" value="1"/>
</dbReference>
<dbReference type="Pfam" id="PF01832">
    <property type="entry name" value="Glucosaminidase"/>
    <property type="match status" value="1"/>
</dbReference>
<comment type="subcellular location">
    <subcellularLocation>
        <location evidence="2">Periplasm</location>
    </subcellularLocation>
</comment>
<proteinExistence type="inferred from homology"/>
<accession>A0A167GFF0</accession>
<dbReference type="PATRIC" id="fig|1365253.3.peg.1002"/>
<dbReference type="GO" id="GO:0004040">
    <property type="term" value="F:amidase activity"/>
    <property type="evidence" value="ECO:0007669"/>
    <property type="project" value="InterPro"/>
</dbReference>
<evidence type="ECO:0000313" key="14">
    <source>
        <dbReference type="EMBL" id="KZN55010.1"/>
    </source>
</evidence>
<dbReference type="GO" id="GO:0042597">
    <property type="term" value="C:periplasmic space"/>
    <property type="evidence" value="ECO:0007669"/>
    <property type="project" value="UniProtKB-SubCell"/>
</dbReference>
<keyword evidence="7" id="KW-1005">Bacterial flagellum biogenesis</keyword>
<feature type="domain" description="Mannosyl-glycoprotein endo-beta-N-acetylglucosamidase-like" evidence="13">
    <location>
        <begin position="165"/>
        <end position="321"/>
    </location>
</feature>
<evidence type="ECO:0000256" key="6">
    <source>
        <dbReference type="ARBA" id="ARBA00022764"/>
    </source>
</evidence>
<evidence type="ECO:0000256" key="12">
    <source>
        <dbReference type="SAM" id="MobiDB-lite"/>
    </source>
</evidence>
<evidence type="ECO:0000256" key="1">
    <source>
        <dbReference type="ARBA" id="ARBA00002954"/>
    </source>
</evidence>
<comment type="caution">
    <text evidence="14">The sequence shown here is derived from an EMBL/GenBank/DDBJ whole genome shotgun (WGS) entry which is preliminary data.</text>
</comment>
<dbReference type="GO" id="GO:0071973">
    <property type="term" value="P:bacterial-type flagellum-dependent cell motility"/>
    <property type="evidence" value="ECO:0007669"/>
    <property type="project" value="TreeGrafter"/>
</dbReference>
<feature type="compositionally biased region" description="Basic and acidic residues" evidence="12">
    <location>
        <begin position="141"/>
        <end position="170"/>
    </location>
</feature>
<dbReference type="InterPro" id="IPR019301">
    <property type="entry name" value="Flagellar_prot_FlgJ_N"/>
</dbReference>
<dbReference type="PANTHER" id="PTHR33308">
    <property type="entry name" value="PEPTIDOGLYCAN HYDROLASE FLGJ"/>
    <property type="match status" value="1"/>
</dbReference>
<evidence type="ECO:0000256" key="8">
    <source>
        <dbReference type="ARBA" id="ARBA00022801"/>
    </source>
</evidence>
<reference evidence="14 15" key="1">
    <citation type="submission" date="2013-07" db="EMBL/GenBank/DDBJ databases">
        <title>Comparative Genomic and Metabolomic Analysis of Twelve Strains of Pseudoalteromonas luteoviolacea.</title>
        <authorList>
            <person name="Vynne N.G."/>
            <person name="Mansson M."/>
            <person name="Gram L."/>
        </authorList>
    </citation>
    <scope>NUCLEOTIDE SEQUENCE [LARGE SCALE GENOMIC DNA]</scope>
    <source>
        <strain evidence="14 15">NCIMB 1942</strain>
    </source>
</reference>
<evidence type="ECO:0000256" key="11">
    <source>
        <dbReference type="ARBA" id="ARBA00030835"/>
    </source>
</evidence>
<keyword evidence="6" id="KW-0574">Periplasm</keyword>
<dbReference type="SMART" id="SM00047">
    <property type="entry name" value="LYZ2"/>
    <property type="match status" value="1"/>
</dbReference>
<comment type="function">
    <text evidence="1">Flagellum-specific muramidase which hydrolyzes the peptidoglycan layer to assemble the rod structure in the periplasmic space.</text>
</comment>
<comment type="similarity">
    <text evidence="4">In the C-terminal section; belongs to the glycosyl hydrolase 73 family.</text>
</comment>
<dbReference type="InterPro" id="IPR051056">
    <property type="entry name" value="Glycosyl_Hydrolase_73"/>
</dbReference>
<evidence type="ECO:0000313" key="15">
    <source>
        <dbReference type="Proteomes" id="UP000076587"/>
    </source>
</evidence>
<evidence type="ECO:0000256" key="4">
    <source>
        <dbReference type="ARBA" id="ARBA00007974"/>
    </source>
</evidence>
<gene>
    <name evidence="14" type="ORF">N482_05490</name>
</gene>
<dbReference type="GO" id="GO:0071555">
    <property type="term" value="P:cell wall organization"/>
    <property type="evidence" value="ECO:0007669"/>
    <property type="project" value="UniProtKB-KW"/>
</dbReference>
<dbReference type="PRINTS" id="PR01002">
    <property type="entry name" value="FLGFLGJ"/>
</dbReference>
<dbReference type="Proteomes" id="UP000076587">
    <property type="component" value="Unassembled WGS sequence"/>
</dbReference>
<evidence type="ECO:0000256" key="3">
    <source>
        <dbReference type="ARBA" id="ARBA00006880"/>
    </source>
</evidence>
<organism evidence="14 15">
    <name type="scientific">Pseudoalteromonas luteoviolacea NCIMB 1942</name>
    <dbReference type="NCBI Taxonomy" id="1365253"/>
    <lineage>
        <taxon>Bacteria</taxon>
        <taxon>Pseudomonadati</taxon>
        <taxon>Pseudomonadota</taxon>
        <taxon>Gammaproteobacteria</taxon>
        <taxon>Alteromonadales</taxon>
        <taxon>Pseudoalteromonadaceae</taxon>
        <taxon>Pseudoalteromonas</taxon>
    </lineage>
</organism>
<protein>
    <recommendedName>
        <fullName evidence="5">Peptidoglycan hydrolase FlgJ</fullName>
    </recommendedName>
    <alternativeName>
        <fullName evidence="11">Muramidase FlgJ</fullName>
    </alternativeName>
</protein>
<dbReference type="InterPro" id="IPR002901">
    <property type="entry name" value="MGlyc_endo_b_GlcNAc-like_dom"/>
</dbReference>
<dbReference type="RefSeq" id="WP_063375945.1">
    <property type="nucleotide sequence ID" value="NZ_AUXT01000057.1"/>
</dbReference>
<dbReference type="EMBL" id="AUXT01000057">
    <property type="protein sequence ID" value="KZN55010.1"/>
    <property type="molecule type" value="Genomic_DNA"/>
</dbReference>
<keyword evidence="8" id="KW-0378">Hydrolase</keyword>
<dbReference type="Gene3D" id="2.10.70.40">
    <property type="entry name" value="peptidoglycan hydrolase"/>
    <property type="match status" value="1"/>
</dbReference>
<evidence type="ECO:0000259" key="13">
    <source>
        <dbReference type="SMART" id="SM00047"/>
    </source>
</evidence>
<keyword evidence="10" id="KW-0961">Cell wall biogenesis/degradation</keyword>
<evidence type="ECO:0000256" key="5">
    <source>
        <dbReference type="ARBA" id="ARBA00013433"/>
    </source>
</evidence>
<dbReference type="AlphaFoldDB" id="A0A167GFF0"/>
<comment type="similarity">
    <text evidence="3">In the N-terminal section; belongs to the FlgJ family.</text>
</comment>
<evidence type="ECO:0000256" key="9">
    <source>
        <dbReference type="ARBA" id="ARBA00023295"/>
    </source>
</evidence>
<sequence length="333" mass="36491">MNTDPTHNQSFFDLSNLNSLRQDALKSAGDGDASKQALKKAAQHFESIFTQMLLTSMRKANEAFEDQDSPFNSSSVKFYREMHDQQMSLELSNNGSLGLADLIVQQLSPTKNGYMPASVVRTGADIQSDKIASGVNTAKSAEPKPGIEHADVAQKPKAVHEQSTDPKSFEGPEEFISTLWDYAKSAAQKIGLNPAVMVAQAALETGWGKHVIAKPDGNSSFNLFNIKADSRWKGDSASKMTLEFEQGLPVKKQANFRAYESIKQSFNDYVDFLQSNPRYGDALKKAASPSDYLEALQQAGYATDPNYANKIKNVMGGEQFKSVLTSLVRQGVN</sequence>
<evidence type="ECO:0000256" key="7">
    <source>
        <dbReference type="ARBA" id="ARBA00022795"/>
    </source>
</evidence>
<evidence type="ECO:0000256" key="10">
    <source>
        <dbReference type="ARBA" id="ARBA00023316"/>
    </source>
</evidence>